<dbReference type="AlphaFoldDB" id="A0A7Z7PNR6"/>
<dbReference type="RefSeq" id="WP_169698837.1">
    <property type="nucleotide sequence ID" value="NZ_LS974202.1"/>
</dbReference>
<dbReference type="InterPro" id="IPR027417">
    <property type="entry name" value="P-loop_NTPase"/>
</dbReference>
<sequence>MKLSLFFGPTASGKTETILSQLEKVHRADPFSYYFVGPSGDHVRYFRENFVSRVGTINSSRFLAMDQFAVNIFRLLNPGSYHISDYIIRLEIGNVLEKMGKRELIDSTMFIDYILEMIHDVKEQGGFTEIFASDDEVVSTLIDIYRTLQERFAQNTIFDTFDAYTGIEERADEIHKGEFGRYLFIDGFHDFSPAISKFFGSVFPSFEEIFITIPDDPDREELYSEVASIRRFIEDFEKRTPDIEVSRIFLKEKHYPVKLEHFMSNLFCENKKAGLCPAVEVTAFPDLFSEVEWTARLVKKYLVDGYEPGEISLIASDFQIYDRLLSQKLREYGVPWRSEGDEPLLSSLAVKKLILPLEAAVLGFPPDKIIAMGDSGYGGEIDARFLEMAATMSRIIYDRAHVRLKLEERRASWVERLEKFIEFTSRRRDAVLSLAEDDLDSTAALEMDETIRRVREDLLPAVGRIFDKLRPFESMRMRPVGEYSQMFAGWERDLAIIDSYRKLDRNDGEGELRALKEFFDRVLPELERILLFMNRPRIAPAEYYSYLMLMLRKESYPASRSIANRVEIQSLLKSRFSKRKVKIFLGFVDGAYPYVKLNPLYSFTQYSESRPKDLLLTREKQQRLNLYLSITTAGDAIHFTFPESTVEGEPILPSPYLKDILDSSGATVQKRGLIAGKRQGLIPELKDAMSRLELDVAASKYFDGPFWPGLRERFDLQRLEASLIDFNREFSWEVRDLEKLRKHLGETFSFSRLKSYDDCPFLFFLSYVAGLDQKTDHIFELTPLDEGNVYHAVLRDYFSGRGEEWEGSLAENLTKYLLHDSSVVFKFEFARLREILQEYITIRESKRPRLMSGEYYPFDFEKGFGLNGTARVEVIPGVYLRGKIDRVDLDETSDSIYIIDYKRGNSGDKEQLILYSLAADTLFADSGYTVAGGVFKTLTGNTVNRAAFKVETINGERVWRFVGGRGEGGDWSESDALAWVRGITEGLYAGKFTPICLSQSGKCFNCRFKKMKRVATWRDGKEFADEE</sequence>
<dbReference type="SUPFAM" id="SSF52540">
    <property type="entry name" value="P-loop containing nucleoside triphosphate hydrolases"/>
    <property type="match status" value="2"/>
</dbReference>
<dbReference type="Proteomes" id="UP000250796">
    <property type="component" value="Chromosome MESINF"/>
</dbReference>
<name>A0A7Z7PNR6_9BACT</name>
<reference evidence="2 3" key="1">
    <citation type="submission" date="2017-01" db="EMBL/GenBank/DDBJ databases">
        <authorList>
            <person name="Erauso G."/>
        </authorList>
    </citation>
    <scope>NUCLEOTIDE SEQUENCE [LARGE SCALE GENOMIC DNA]</scope>
    <source>
        <strain evidence="2">MESINF1</strain>
    </source>
</reference>
<dbReference type="InterPro" id="IPR011604">
    <property type="entry name" value="PDDEXK-like_dom_sf"/>
</dbReference>
<evidence type="ECO:0000313" key="2">
    <source>
        <dbReference type="EMBL" id="SSC12524.1"/>
    </source>
</evidence>
<dbReference type="Pfam" id="PF12705">
    <property type="entry name" value="PDDEXK_1"/>
    <property type="match status" value="1"/>
</dbReference>
<dbReference type="Gene3D" id="3.90.320.10">
    <property type="match status" value="1"/>
</dbReference>
<dbReference type="KEGG" id="minf:MESINF_1080"/>
<accession>A0A7Z7PNR6</accession>
<evidence type="ECO:0000259" key="1">
    <source>
        <dbReference type="Pfam" id="PF12705"/>
    </source>
</evidence>
<gene>
    <name evidence="2" type="ORF">MESINF_1080</name>
</gene>
<proteinExistence type="predicted"/>
<feature type="domain" description="PD-(D/E)XK endonuclease-like" evidence="1">
    <location>
        <begin position="747"/>
        <end position="1009"/>
    </location>
</feature>
<evidence type="ECO:0000313" key="3">
    <source>
        <dbReference type="Proteomes" id="UP000250796"/>
    </source>
</evidence>
<dbReference type="EMBL" id="LS974202">
    <property type="protein sequence ID" value="SSC12524.1"/>
    <property type="molecule type" value="Genomic_DNA"/>
</dbReference>
<protein>
    <submittedName>
        <fullName evidence="2">ATP-dependent nuclease subunit B-like protein</fullName>
    </submittedName>
</protein>
<dbReference type="Gene3D" id="3.40.50.300">
    <property type="entry name" value="P-loop containing nucleotide triphosphate hydrolases"/>
    <property type="match status" value="1"/>
</dbReference>
<dbReference type="InterPro" id="IPR038726">
    <property type="entry name" value="PDDEXK_AddAB-type"/>
</dbReference>
<organism evidence="2 3">
    <name type="scientific">Mesotoga infera</name>
    <dbReference type="NCBI Taxonomy" id="1236046"/>
    <lineage>
        <taxon>Bacteria</taxon>
        <taxon>Thermotogati</taxon>
        <taxon>Thermotogota</taxon>
        <taxon>Thermotogae</taxon>
        <taxon>Kosmotogales</taxon>
        <taxon>Kosmotogaceae</taxon>
        <taxon>Mesotoga</taxon>
    </lineage>
</organism>
<keyword evidence="3" id="KW-1185">Reference proteome</keyword>